<dbReference type="PANTHER" id="PTHR36206">
    <property type="entry name" value="ASPERCRYPTIN BIOSYNTHESIS CLUSTER-SPECIFIC TRANSCRIPTION REGULATOR ATNN-RELATED"/>
    <property type="match status" value="1"/>
</dbReference>
<evidence type="ECO:0000256" key="6">
    <source>
        <dbReference type="ARBA" id="ARBA00023242"/>
    </source>
</evidence>
<evidence type="ECO:0000256" key="4">
    <source>
        <dbReference type="ARBA" id="ARBA00023125"/>
    </source>
</evidence>
<dbReference type="AlphaFoldDB" id="A0A9P9J5B2"/>
<evidence type="ECO:0000256" key="5">
    <source>
        <dbReference type="ARBA" id="ARBA00023163"/>
    </source>
</evidence>
<keyword evidence="4" id="KW-0238">DNA-binding</keyword>
<evidence type="ECO:0000256" key="3">
    <source>
        <dbReference type="ARBA" id="ARBA00023015"/>
    </source>
</evidence>
<feature type="region of interest" description="Disordered" evidence="7">
    <location>
        <begin position="515"/>
        <end position="542"/>
    </location>
</feature>
<accession>A0A9P9J5B2</accession>
<organism evidence="8 9">
    <name type="scientific">Dactylonectria macrodidyma</name>
    <dbReference type="NCBI Taxonomy" id="307937"/>
    <lineage>
        <taxon>Eukaryota</taxon>
        <taxon>Fungi</taxon>
        <taxon>Dikarya</taxon>
        <taxon>Ascomycota</taxon>
        <taxon>Pezizomycotina</taxon>
        <taxon>Sordariomycetes</taxon>
        <taxon>Hypocreomycetidae</taxon>
        <taxon>Hypocreales</taxon>
        <taxon>Nectriaceae</taxon>
        <taxon>Dactylonectria</taxon>
    </lineage>
</organism>
<sequence length="605" mass="68484">MDQKSFRDYCDLLWMGVTRSHSFILHRNVRFMSVQYTPVTGPRDYYSSSRSFLGVLLVCKKLLDGWILSKTRFACLFPVRGLAELLMKKGMIQYPTPSGKQNGYASWKFSTIGPAGAFLPVSKREENTGCQDPEKITRIASLRIQWHNAYIFAYTSHYHDYRSLRETESRFRDMVDLATTLVDKPNRAHAVIPLTISGTIVPIFVAVNKCRNAGIRASAEEVLRRVHHQAEGLWDSRAARALVERARRAEEIHVSQLTDPEEAMVGSRCFLAGKWVYQEEFYESATAALDPVWSITANHQISVLTGVVLVMAGFSAAKELDFEEFLNEKLSNVPIASEWHDELIKSANTKPKILRTIVLDVIVDSPDKSHTEQYSATAFSGLIVISQPDYQEDPEHWQSSLLFSYQAVLRIAYIRLCNIVVGFNWLALTFLESISVKDYVGIFASEEMPTTPFLLKAVSSRFEGFRASIRMGYMLVRKTAAFHWSVEYPVAGWEGDLPNDIRQNLREAEYERKPFPCDRDSKNLESAPAKSAEEEEQESNTQYHRTMDTFRYIMRGINATDIIVLSTPGQADWATKVKSILGDTGVAISPGQPCVTSYVLENQGK</sequence>
<keyword evidence="1" id="KW-0479">Metal-binding</keyword>
<keyword evidence="9" id="KW-1185">Reference proteome</keyword>
<evidence type="ECO:0000313" key="9">
    <source>
        <dbReference type="Proteomes" id="UP000738349"/>
    </source>
</evidence>
<keyword evidence="5" id="KW-0804">Transcription</keyword>
<reference evidence="8" key="1">
    <citation type="journal article" date="2021" name="Nat. Commun.">
        <title>Genetic determinants of endophytism in the Arabidopsis root mycobiome.</title>
        <authorList>
            <person name="Mesny F."/>
            <person name="Miyauchi S."/>
            <person name="Thiergart T."/>
            <person name="Pickel B."/>
            <person name="Atanasova L."/>
            <person name="Karlsson M."/>
            <person name="Huettel B."/>
            <person name="Barry K.W."/>
            <person name="Haridas S."/>
            <person name="Chen C."/>
            <person name="Bauer D."/>
            <person name="Andreopoulos W."/>
            <person name="Pangilinan J."/>
            <person name="LaButti K."/>
            <person name="Riley R."/>
            <person name="Lipzen A."/>
            <person name="Clum A."/>
            <person name="Drula E."/>
            <person name="Henrissat B."/>
            <person name="Kohler A."/>
            <person name="Grigoriev I.V."/>
            <person name="Martin F.M."/>
            <person name="Hacquard S."/>
        </authorList>
    </citation>
    <scope>NUCLEOTIDE SEQUENCE</scope>
    <source>
        <strain evidence="8">MPI-CAGE-AT-0147</strain>
    </source>
</reference>
<keyword evidence="2" id="KW-0862">Zinc</keyword>
<gene>
    <name evidence="8" type="ORF">EDB81DRAFT_760583</name>
</gene>
<dbReference type="GO" id="GO:0003677">
    <property type="term" value="F:DNA binding"/>
    <property type="evidence" value="ECO:0007669"/>
    <property type="project" value="UniProtKB-KW"/>
</dbReference>
<dbReference type="GO" id="GO:0046872">
    <property type="term" value="F:metal ion binding"/>
    <property type="evidence" value="ECO:0007669"/>
    <property type="project" value="UniProtKB-KW"/>
</dbReference>
<name>A0A9P9J5B2_9HYPO</name>
<protein>
    <submittedName>
        <fullName evidence="8">Uncharacterized protein</fullName>
    </submittedName>
</protein>
<evidence type="ECO:0000256" key="2">
    <source>
        <dbReference type="ARBA" id="ARBA00022833"/>
    </source>
</evidence>
<evidence type="ECO:0000256" key="1">
    <source>
        <dbReference type="ARBA" id="ARBA00022723"/>
    </source>
</evidence>
<comment type="caution">
    <text evidence="8">The sequence shown here is derived from an EMBL/GenBank/DDBJ whole genome shotgun (WGS) entry which is preliminary data.</text>
</comment>
<dbReference type="Proteomes" id="UP000738349">
    <property type="component" value="Unassembled WGS sequence"/>
</dbReference>
<proteinExistence type="predicted"/>
<dbReference type="EMBL" id="JAGMUV010000010">
    <property type="protein sequence ID" value="KAH7141730.1"/>
    <property type="molecule type" value="Genomic_DNA"/>
</dbReference>
<keyword evidence="3" id="KW-0805">Transcription regulation</keyword>
<dbReference type="InterPro" id="IPR052360">
    <property type="entry name" value="Transcr_Regulatory_Proteins"/>
</dbReference>
<dbReference type="PANTHER" id="PTHR36206:SF13">
    <property type="entry name" value="TRANSCRIPTIONAL REGULATORY PROTEIN MOC3"/>
    <property type="match status" value="1"/>
</dbReference>
<keyword evidence="6" id="KW-0539">Nucleus</keyword>
<evidence type="ECO:0000313" key="8">
    <source>
        <dbReference type="EMBL" id="KAH7141730.1"/>
    </source>
</evidence>
<evidence type="ECO:0000256" key="7">
    <source>
        <dbReference type="SAM" id="MobiDB-lite"/>
    </source>
</evidence>
<dbReference type="OrthoDB" id="2593732at2759"/>